<evidence type="ECO:0000259" key="1">
    <source>
        <dbReference type="Pfam" id="PF00535"/>
    </source>
</evidence>
<sequence>MTTDAPVPADPPTFALVIPTHRRPDLVQQAVQSALRQTRPFDQVIVVADGLDDPAVPVLGGGPVQVIPIAKAGVAAARNAGIAAARTSWICFLDDDDLLHPEYLSRVAAVIEETPEVGAVNTEYWSFAAETGTADEFSASDLDSALVAARTARPLTDLGYLRIEGRSFDLLLERLRGSMSTAAVRSELLRRAGGFPVGMVTAEDWVMYVNVARLTEWHLIPERLAFFRDHPRTATRAGDPVKGLTTLRAIRSFWEPSALPTPPHRPLDAYRAHYRHVLTWTLLLCRLEHDGRAYREALRIARPILPRRTDRLRAAAPEWLRGASGVLRRGRR</sequence>
<dbReference type="RefSeq" id="WP_344051363.1">
    <property type="nucleotide sequence ID" value="NZ_BAAAPK010000001.1"/>
</dbReference>
<dbReference type="EMBL" id="BAAAPK010000001">
    <property type="protein sequence ID" value="GAA1664228.1"/>
    <property type="molecule type" value="Genomic_DNA"/>
</dbReference>
<accession>A0ABN2G2R1</accession>
<keyword evidence="3" id="KW-1185">Reference proteome</keyword>
<protein>
    <recommendedName>
        <fullName evidence="1">Glycosyltransferase 2-like domain-containing protein</fullName>
    </recommendedName>
</protein>
<dbReference type="Proteomes" id="UP001500596">
    <property type="component" value="Unassembled WGS sequence"/>
</dbReference>
<reference evidence="2 3" key="1">
    <citation type="journal article" date="2019" name="Int. J. Syst. Evol. Microbiol.">
        <title>The Global Catalogue of Microorganisms (GCM) 10K type strain sequencing project: providing services to taxonomists for standard genome sequencing and annotation.</title>
        <authorList>
            <consortium name="The Broad Institute Genomics Platform"/>
            <consortium name="The Broad Institute Genome Sequencing Center for Infectious Disease"/>
            <person name="Wu L."/>
            <person name="Ma J."/>
        </authorList>
    </citation>
    <scope>NUCLEOTIDE SEQUENCE [LARGE SCALE GENOMIC DNA]</scope>
    <source>
        <strain evidence="2 3">JCM 15575</strain>
    </source>
</reference>
<name>A0ABN2G2R1_9MICO</name>
<dbReference type="InterPro" id="IPR050834">
    <property type="entry name" value="Glycosyltransf_2"/>
</dbReference>
<dbReference type="PANTHER" id="PTHR43685:SF2">
    <property type="entry name" value="GLYCOSYLTRANSFERASE 2-LIKE DOMAIN-CONTAINING PROTEIN"/>
    <property type="match status" value="1"/>
</dbReference>
<dbReference type="InterPro" id="IPR001173">
    <property type="entry name" value="Glyco_trans_2-like"/>
</dbReference>
<dbReference type="SUPFAM" id="SSF53448">
    <property type="entry name" value="Nucleotide-diphospho-sugar transferases"/>
    <property type="match status" value="1"/>
</dbReference>
<gene>
    <name evidence="2" type="ORF">GCM10009807_05490</name>
</gene>
<dbReference type="Gene3D" id="3.90.550.10">
    <property type="entry name" value="Spore Coat Polysaccharide Biosynthesis Protein SpsA, Chain A"/>
    <property type="match status" value="1"/>
</dbReference>
<evidence type="ECO:0000313" key="3">
    <source>
        <dbReference type="Proteomes" id="UP001500596"/>
    </source>
</evidence>
<feature type="domain" description="Glycosyltransferase 2-like" evidence="1">
    <location>
        <begin position="16"/>
        <end position="120"/>
    </location>
</feature>
<dbReference type="InterPro" id="IPR029044">
    <property type="entry name" value="Nucleotide-diphossugar_trans"/>
</dbReference>
<evidence type="ECO:0000313" key="2">
    <source>
        <dbReference type="EMBL" id="GAA1664228.1"/>
    </source>
</evidence>
<dbReference type="Pfam" id="PF00535">
    <property type="entry name" value="Glycos_transf_2"/>
    <property type="match status" value="1"/>
</dbReference>
<organism evidence="2 3">
    <name type="scientific">Microbacterium lacus</name>
    <dbReference type="NCBI Taxonomy" id="415217"/>
    <lineage>
        <taxon>Bacteria</taxon>
        <taxon>Bacillati</taxon>
        <taxon>Actinomycetota</taxon>
        <taxon>Actinomycetes</taxon>
        <taxon>Micrococcales</taxon>
        <taxon>Microbacteriaceae</taxon>
        <taxon>Microbacterium</taxon>
    </lineage>
</organism>
<proteinExistence type="predicted"/>
<dbReference type="PANTHER" id="PTHR43685">
    <property type="entry name" value="GLYCOSYLTRANSFERASE"/>
    <property type="match status" value="1"/>
</dbReference>
<comment type="caution">
    <text evidence="2">The sequence shown here is derived from an EMBL/GenBank/DDBJ whole genome shotgun (WGS) entry which is preliminary data.</text>
</comment>
<dbReference type="CDD" id="cd00761">
    <property type="entry name" value="Glyco_tranf_GTA_type"/>
    <property type="match status" value="1"/>
</dbReference>